<dbReference type="Proteomes" id="UP000077381">
    <property type="component" value="Unassembled WGS sequence"/>
</dbReference>
<feature type="transmembrane region" description="Helical" evidence="2">
    <location>
        <begin position="40"/>
        <end position="65"/>
    </location>
</feature>
<accession>A0A177HT99</accession>
<reference evidence="3 4" key="1">
    <citation type="submission" date="2015-12" db="EMBL/GenBank/DDBJ databases">
        <title>Genome sequence of Streptomyces sp. G25.</title>
        <authorList>
            <person name="Poehlein A."/>
            <person name="Roettig A."/>
            <person name="Hiessl S."/>
            <person name="Hauschild P."/>
            <person name="Schauer J."/>
            <person name="Madkour M.H."/>
            <person name="Al-Ansari A.M."/>
            <person name="Almakishah N.H."/>
            <person name="Steinbuechel A."/>
            <person name="Daniel R."/>
        </authorList>
    </citation>
    <scope>NUCLEOTIDE SEQUENCE [LARGE SCALE GENOMIC DNA]</scope>
    <source>
        <strain evidence="4">G25(2015)</strain>
    </source>
</reference>
<feature type="transmembrane region" description="Helical" evidence="2">
    <location>
        <begin position="127"/>
        <end position="147"/>
    </location>
</feature>
<dbReference type="AlphaFoldDB" id="A0A177HT99"/>
<keyword evidence="2" id="KW-0472">Membrane</keyword>
<dbReference type="STRING" id="1716141.STSP_24670"/>
<proteinExistence type="predicted"/>
<evidence type="ECO:0000256" key="2">
    <source>
        <dbReference type="SAM" id="Phobius"/>
    </source>
</evidence>
<organism evidence="3 4">
    <name type="scientific">Streptomyces jeddahensis</name>
    <dbReference type="NCBI Taxonomy" id="1716141"/>
    <lineage>
        <taxon>Bacteria</taxon>
        <taxon>Bacillati</taxon>
        <taxon>Actinomycetota</taxon>
        <taxon>Actinomycetes</taxon>
        <taxon>Kitasatosporales</taxon>
        <taxon>Streptomycetaceae</taxon>
        <taxon>Streptomyces</taxon>
    </lineage>
</organism>
<evidence type="ECO:0000313" key="4">
    <source>
        <dbReference type="Proteomes" id="UP000077381"/>
    </source>
</evidence>
<name>A0A177HT99_9ACTN</name>
<dbReference type="RefSeq" id="WP_067275890.1">
    <property type="nucleotide sequence ID" value="NZ_LOHS01000069.1"/>
</dbReference>
<evidence type="ECO:0000313" key="3">
    <source>
        <dbReference type="EMBL" id="OAH14221.1"/>
    </source>
</evidence>
<feature type="transmembrane region" description="Helical" evidence="2">
    <location>
        <begin position="194"/>
        <end position="210"/>
    </location>
</feature>
<keyword evidence="2" id="KW-1133">Transmembrane helix</keyword>
<protein>
    <submittedName>
        <fullName evidence="3">Uncharacterized protein</fullName>
    </submittedName>
</protein>
<comment type="caution">
    <text evidence="3">The sequence shown here is derived from an EMBL/GenBank/DDBJ whole genome shotgun (WGS) entry which is preliminary data.</text>
</comment>
<dbReference type="OrthoDB" id="3683589at2"/>
<feature type="transmembrane region" description="Helical" evidence="2">
    <location>
        <begin position="97"/>
        <end position="115"/>
    </location>
</feature>
<feature type="transmembrane region" description="Helical" evidence="2">
    <location>
        <begin position="168"/>
        <end position="188"/>
    </location>
</feature>
<gene>
    <name evidence="3" type="ORF">STSP_24670</name>
</gene>
<dbReference type="EMBL" id="LOHS01000069">
    <property type="protein sequence ID" value="OAH14221.1"/>
    <property type="molecule type" value="Genomic_DNA"/>
</dbReference>
<evidence type="ECO:0000256" key="1">
    <source>
        <dbReference type="SAM" id="MobiDB-lite"/>
    </source>
</evidence>
<feature type="compositionally biased region" description="Basic residues" evidence="1">
    <location>
        <begin position="14"/>
        <end position="23"/>
    </location>
</feature>
<keyword evidence="2" id="KW-0812">Transmembrane</keyword>
<dbReference type="PATRIC" id="fig|1716141.3.peg.2602"/>
<sequence length="216" mass="22602">MAFRTDAARTTARQARKAHKARQKARKASQESVLAERFGLFAECLLTGVWITVAALPLVTYPAAFAAGARHLRRRIAHEGGGLREFAGDFRHAVRRGWLAGLAGWAAAAVVWVDVQAVRAGLPGGRLVAAVGIFALIGLVVAGLRAAAVWEAGASWRTLLAAAGRRTVLDPAGSFLLVGGLVVVAVSAWVTPPLAVPVLGAVAAAAVAVEKRYMRD</sequence>
<keyword evidence="4" id="KW-1185">Reference proteome</keyword>
<feature type="region of interest" description="Disordered" evidence="1">
    <location>
        <begin position="1"/>
        <end position="23"/>
    </location>
</feature>